<sequence length="89" mass="10344">MSLFTSWNPSCLKRTFPKWRPLSGLSPMNLCNLGQKDIKDNLANYVQSFSRDAREIFGHFNFSEFVGQLDNANQRRRQSQPRCCATRIT</sequence>
<name>A0ABX9NWB2_9GAMM</name>
<gene>
    <name evidence="1" type="ORF">D5396_17520</name>
</gene>
<evidence type="ECO:0000313" key="2">
    <source>
        <dbReference type="Proteomes" id="UP000284119"/>
    </source>
</evidence>
<organism evidence="1 2">
    <name type="scientific">Rahnella inusitata</name>
    <dbReference type="NCBI Taxonomy" id="58169"/>
    <lineage>
        <taxon>Bacteria</taxon>
        <taxon>Pseudomonadati</taxon>
        <taxon>Pseudomonadota</taxon>
        <taxon>Gammaproteobacteria</taxon>
        <taxon>Enterobacterales</taxon>
        <taxon>Yersiniaceae</taxon>
        <taxon>Rahnella</taxon>
    </lineage>
</organism>
<evidence type="ECO:0000313" key="1">
    <source>
        <dbReference type="EMBL" id="RJT11191.1"/>
    </source>
</evidence>
<comment type="caution">
    <text evidence="1">The sequence shown here is derived from an EMBL/GenBank/DDBJ whole genome shotgun (WGS) entry which is preliminary data.</text>
</comment>
<protein>
    <submittedName>
        <fullName evidence="1">Uncharacterized protein</fullName>
    </submittedName>
</protein>
<dbReference type="EMBL" id="RAHG01000009">
    <property type="protein sequence ID" value="RJT11191.1"/>
    <property type="molecule type" value="Genomic_DNA"/>
</dbReference>
<dbReference type="Proteomes" id="UP000284119">
    <property type="component" value="Unassembled WGS sequence"/>
</dbReference>
<reference evidence="1 2" key="1">
    <citation type="submission" date="2018-09" db="EMBL/GenBank/DDBJ databases">
        <authorList>
            <person name="Le Fleche-Mateos A."/>
        </authorList>
    </citation>
    <scope>NUCLEOTIDE SEQUENCE [LARGE SCALE GENOMIC DNA]</scope>
    <source>
        <strain evidence="1 2">DSM 30078</strain>
    </source>
</reference>
<keyword evidence="2" id="KW-1185">Reference proteome</keyword>
<proteinExistence type="predicted"/>
<accession>A0ABX9NWB2</accession>